<accession>A0A1B9I1L9</accession>
<evidence type="ECO:0000313" key="5">
    <source>
        <dbReference type="EMBL" id="WWC70507.1"/>
    </source>
</evidence>
<reference evidence="4" key="3">
    <citation type="submission" date="2016-07" db="EMBL/GenBank/DDBJ databases">
        <title>Evolution of pathogenesis and genome organization in the Tremellales.</title>
        <authorList>
            <person name="Cuomo C."/>
            <person name="Litvintseva A."/>
            <person name="Heitman J."/>
            <person name="Chen Y."/>
            <person name="Sun S."/>
            <person name="Springer D."/>
            <person name="Dromer F."/>
            <person name="Young S."/>
            <person name="Zeng Q."/>
            <person name="Chapman S."/>
            <person name="Gujja S."/>
            <person name="Saif S."/>
            <person name="Birren B."/>
        </authorList>
    </citation>
    <scope>NUCLEOTIDE SEQUENCE</scope>
    <source>
        <strain evidence="4">CBS 10737</strain>
    </source>
</reference>
<evidence type="ECO:0000256" key="1">
    <source>
        <dbReference type="SAM" id="MobiDB-lite"/>
    </source>
</evidence>
<dbReference type="InterPro" id="IPR027372">
    <property type="entry name" value="Phytase-like_dom"/>
</dbReference>
<sequence>MKSAALSILLPLLALVHASPIQRQADKKLLGRHIIDGRQIAHGSGLSAGHALASTTIFLEDSEGLALVTSSNFTTVIVETPSNSAISTLIAAWGSQPIYSLGQNAGYILGIPEHVYAPFEFPQVDASDLPLQVCTFVFAETADSYTNYTAISRNAFVVEDFAKQLNLADAVTEFCVRVGQAPTSTSTSSTVVSLPAPITTAGNNGNGNGNANPSVAPDAPHSSQLPSTTKSTSPSTTPLTSDETSASTKPYSVSSAISIEPVSSKSQVQTSATSGPSSPSAATSAVISASSAVSSAPNASPSKGISGAASAASSTGSTTASRSASHSNAASVTSSVIVSASSVPVTSATSVGVSSIVSEYSSVGASASAPNLPTTSIHMSSSAAISTSLGASASVSVSTSASSSAASSSTSATPTLTGPDPAYQTMVTFAGKTYINKGLVGFGAIDGDAIDSFGETIGSLGSAIYLQSMKKTANGSYTGVMVTQPDRGHNTDTTTDYVSRRHFISFNLNPYYGNTSLEYQAAKSSFALKYESTLKYVEADGTPTTGLNPESVRNGSIPQPIASQSYNHISTDPEGLVILADGTSWVSDEYGPYIWKYSAEGILLDTIVPPKAVLPYRNGSLYFDAESSIGPDTGRVQNQGFEGLTVSPDGKTLYALMQSGLTQDLDKNGSGRYARMFIYDISGQPILKHSYVVELPVTNGKGKTLAQSDVAYISENTFMLLSRDGKGNGNDDSESKHKDFMLFNLDGATDLVNTEYTNGVKPVSPKGTLESNITAIVPVEFIDMIDDTQLDRFGLHNGGTFDVSLINGKWESAALASLEDPQYPNDYFLFSFSDNDFITTNGFEAGEKYVDQYGSTLDNQALVWRITLP</sequence>
<organism evidence="4">
    <name type="scientific">Kwoniella pini CBS 10737</name>
    <dbReference type="NCBI Taxonomy" id="1296096"/>
    <lineage>
        <taxon>Eukaryota</taxon>
        <taxon>Fungi</taxon>
        <taxon>Dikarya</taxon>
        <taxon>Basidiomycota</taxon>
        <taxon>Agaricomycotina</taxon>
        <taxon>Tremellomycetes</taxon>
        <taxon>Tremellales</taxon>
        <taxon>Cryptococcaceae</taxon>
        <taxon>Kwoniella</taxon>
    </lineage>
</organism>
<feature type="compositionally biased region" description="Low complexity" evidence="1">
    <location>
        <begin position="222"/>
        <end position="245"/>
    </location>
</feature>
<reference evidence="5" key="2">
    <citation type="submission" date="2013-07" db="EMBL/GenBank/DDBJ databases">
        <authorList>
            <consortium name="The Broad Institute Genome Sequencing Platform"/>
            <person name="Cuomo C."/>
            <person name="Litvintseva A."/>
            <person name="Chen Y."/>
            <person name="Heitman J."/>
            <person name="Sun S."/>
            <person name="Springer D."/>
            <person name="Dromer F."/>
            <person name="Young S.K."/>
            <person name="Zeng Q."/>
            <person name="Gargeya S."/>
            <person name="Fitzgerald M."/>
            <person name="Abouelleil A."/>
            <person name="Alvarado L."/>
            <person name="Berlin A.M."/>
            <person name="Chapman S.B."/>
            <person name="Dewar J."/>
            <person name="Goldberg J."/>
            <person name="Griggs A."/>
            <person name="Gujja S."/>
            <person name="Hansen M."/>
            <person name="Howarth C."/>
            <person name="Imamovic A."/>
            <person name="Larimer J."/>
            <person name="McCowan C."/>
            <person name="Murphy C."/>
            <person name="Pearson M."/>
            <person name="Priest M."/>
            <person name="Roberts A."/>
            <person name="Saif S."/>
            <person name="Shea T."/>
            <person name="Sykes S."/>
            <person name="Wortman J."/>
            <person name="Nusbaum C."/>
            <person name="Birren B."/>
        </authorList>
    </citation>
    <scope>NUCLEOTIDE SEQUENCE</scope>
    <source>
        <strain evidence="5">CBS 10737</strain>
    </source>
</reference>
<protein>
    <recommendedName>
        <fullName evidence="3">Phytase-like domain-containing protein</fullName>
    </recommendedName>
</protein>
<dbReference type="Proteomes" id="UP000094020">
    <property type="component" value="Chromosome 5"/>
</dbReference>
<evidence type="ECO:0000313" key="6">
    <source>
        <dbReference type="Proteomes" id="UP000094020"/>
    </source>
</evidence>
<reference evidence="4" key="1">
    <citation type="submission" date="2013-07" db="EMBL/GenBank/DDBJ databases">
        <title>The Genome Sequence of Cryptococcus pinus CBS10737.</title>
        <authorList>
            <consortium name="The Broad Institute Genome Sequencing Platform"/>
            <person name="Cuomo C."/>
            <person name="Litvintseva A."/>
            <person name="Chen Y."/>
            <person name="Heitman J."/>
            <person name="Sun S."/>
            <person name="Springer D."/>
            <person name="Dromer F."/>
            <person name="Young S.K."/>
            <person name="Zeng Q."/>
            <person name="Gargeya S."/>
            <person name="Fitzgerald M."/>
            <person name="Abouelleil A."/>
            <person name="Alvarado L."/>
            <person name="Berlin A.M."/>
            <person name="Chapman S.B."/>
            <person name="Dewar J."/>
            <person name="Goldberg J."/>
            <person name="Griggs A."/>
            <person name="Gujja S."/>
            <person name="Hansen M."/>
            <person name="Howarth C."/>
            <person name="Imamovic A."/>
            <person name="Larimer J."/>
            <person name="McCowan C."/>
            <person name="Murphy C."/>
            <person name="Pearson M."/>
            <person name="Priest M."/>
            <person name="Roberts A."/>
            <person name="Saif S."/>
            <person name="Shea T."/>
            <person name="Sykes S."/>
            <person name="Wortman J."/>
            <person name="Nusbaum C."/>
            <person name="Birren B."/>
        </authorList>
    </citation>
    <scope>NUCLEOTIDE SEQUENCE [LARGE SCALE GENOMIC DNA]</scope>
    <source>
        <strain evidence="4">CBS 10737</strain>
    </source>
</reference>
<feature type="compositionally biased region" description="Polar residues" evidence="1">
    <location>
        <begin position="246"/>
        <end position="270"/>
    </location>
</feature>
<gene>
    <name evidence="4" type="ORF">I206_03961</name>
    <name evidence="5" type="ORF">I206_104458</name>
</gene>
<dbReference type="GeneID" id="30172330"/>
<dbReference type="KEGG" id="kpin:30172330"/>
<feature type="region of interest" description="Disordered" evidence="1">
    <location>
        <begin position="183"/>
        <end position="323"/>
    </location>
</feature>
<dbReference type="SUPFAM" id="SSF63829">
    <property type="entry name" value="Calcium-dependent phosphotriesterase"/>
    <property type="match status" value="1"/>
</dbReference>
<feature type="signal peptide" evidence="2">
    <location>
        <begin position="1"/>
        <end position="18"/>
    </location>
</feature>
<feature type="chain" id="PRO_5008628258" description="Phytase-like domain-containing protein" evidence="2">
    <location>
        <begin position="19"/>
        <end position="869"/>
    </location>
</feature>
<evidence type="ECO:0000259" key="3">
    <source>
        <dbReference type="Pfam" id="PF13449"/>
    </source>
</evidence>
<dbReference type="PANTHER" id="PTHR37957:SF1">
    <property type="entry name" value="PHYTASE-LIKE DOMAIN-CONTAINING PROTEIN"/>
    <property type="match status" value="1"/>
</dbReference>
<dbReference type="PANTHER" id="PTHR37957">
    <property type="entry name" value="BLR7070 PROTEIN"/>
    <property type="match status" value="1"/>
</dbReference>
<dbReference type="STRING" id="1296096.A0A1B9I1L9"/>
<keyword evidence="6" id="KW-1185">Reference proteome</keyword>
<dbReference type="EMBL" id="CP144523">
    <property type="protein sequence ID" value="WWC70507.1"/>
    <property type="molecule type" value="Genomic_DNA"/>
</dbReference>
<evidence type="ECO:0000313" key="4">
    <source>
        <dbReference type="EMBL" id="OCF49440.1"/>
    </source>
</evidence>
<proteinExistence type="predicted"/>
<evidence type="ECO:0000256" key="2">
    <source>
        <dbReference type="SAM" id="SignalP"/>
    </source>
</evidence>
<dbReference type="RefSeq" id="XP_019010659.1">
    <property type="nucleotide sequence ID" value="XM_019155701.1"/>
</dbReference>
<name>A0A1B9I1L9_9TREE</name>
<feature type="compositionally biased region" description="Low complexity" evidence="1">
    <location>
        <begin position="183"/>
        <end position="193"/>
    </location>
</feature>
<dbReference type="EMBL" id="KI894011">
    <property type="protein sequence ID" value="OCF49440.1"/>
    <property type="molecule type" value="Genomic_DNA"/>
</dbReference>
<keyword evidence="2" id="KW-0732">Signal</keyword>
<feature type="compositionally biased region" description="Low complexity" evidence="1">
    <location>
        <begin position="271"/>
        <end position="323"/>
    </location>
</feature>
<reference evidence="5" key="4">
    <citation type="submission" date="2024-02" db="EMBL/GenBank/DDBJ databases">
        <title>Comparative genomics of Cryptococcus and Kwoniella reveals pathogenesis evolution and contrasting modes of karyotype evolution via chromosome fusion or intercentromeric recombination.</title>
        <authorList>
            <person name="Coelho M.A."/>
            <person name="David-Palma M."/>
            <person name="Shea T."/>
            <person name="Bowers K."/>
            <person name="McGinley-Smith S."/>
            <person name="Mohammad A.W."/>
            <person name="Gnirke A."/>
            <person name="Yurkov A.M."/>
            <person name="Nowrousian M."/>
            <person name="Sun S."/>
            <person name="Cuomo C.A."/>
            <person name="Heitman J."/>
        </authorList>
    </citation>
    <scope>NUCLEOTIDE SEQUENCE</scope>
    <source>
        <strain evidence="5">CBS 10737</strain>
    </source>
</reference>
<dbReference type="Pfam" id="PF13449">
    <property type="entry name" value="Phytase-like"/>
    <property type="match status" value="1"/>
</dbReference>
<feature type="domain" description="Phytase-like" evidence="3">
    <location>
        <begin position="556"/>
        <end position="770"/>
    </location>
</feature>
<dbReference type="AlphaFoldDB" id="A0A1B9I1L9"/>
<dbReference type="OrthoDB" id="425936at2759"/>